<evidence type="ECO:0000256" key="1">
    <source>
        <dbReference type="SAM" id="MobiDB-lite"/>
    </source>
</evidence>
<dbReference type="RefSeq" id="XP_066716740.1">
    <property type="nucleotide sequence ID" value="XM_066857471.1"/>
</dbReference>
<feature type="compositionally biased region" description="Basic and acidic residues" evidence="1">
    <location>
        <begin position="77"/>
        <end position="88"/>
    </location>
</feature>
<dbReference type="Proteomes" id="UP001480595">
    <property type="component" value="Unassembled WGS sequence"/>
</dbReference>
<evidence type="ECO:0000313" key="2">
    <source>
        <dbReference type="EMBL" id="KAK8069446.1"/>
    </source>
</evidence>
<reference evidence="2 3" key="1">
    <citation type="submission" date="2023-01" db="EMBL/GenBank/DDBJ databases">
        <title>Analysis of 21 Apiospora genomes using comparative genomics revels a genus with tremendous synthesis potential of carbohydrate active enzymes and secondary metabolites.</title>
        <authorList>
            <person name="Sorensen T."/>
        </authorList>
    </citation>
    <scope>NUCLEOTIDE SEQUENCE [LARGE SCALE GENOMIC DNA]</scope>
    <source>
        <strain evidence="2 3">CBS 135458</strain>
    </source>
</reference>
<accession>A0ABR1VE02</accession>
<evidence type="ECO:0008006" key="4">
    <source>
        <dbReference type="Google" id="ProtNLM"/>
    </source>
</evidence>
<dbReference type="EMBL" id="JAQQWL010000006">
    <property type="protein sequence ID" value="KAK8069446.1"/>
    <property type="molecule type" value="Genomic_DNA"/>
</dbReference>
<organism evidence="2 3">
    <name type="scientific">Apiospora phragmitis</name>
    <dbReference type="NCBI Taxonomy" id="2905665"/>
    <lineage>
        <taxon>Eukaryota</taxon>
        <taxon>Fungi</taxon>
        <taxon>Dikarya</taxon>
        <taxon>Ascomycota</taxon>
        <taxon>Pezizomycotina</taxon>
        <taxon>Sordariomycetes</taxon>
        <taxon>Xylariomycetidae</taxon>
        <taxon>Amphisphaeriales</taxon>
        <taxon>Apiosporaceae</taxon>
        <taxon>Apiospora</taxon>
    </lineage>
</organism>
<comment type="caution">
    <text evidence="2">The sequence shown here is derived from an EMBL/GenBank/DDBJ whole genome shotgun (WGS) entry which is preliminary data.</text>
</comment>
<keyword evidence="3" id="KW-1185">Reference proteome</keyword>
<protein>
    <recommendedName>
        <fullName evidence="4">RRM domain-containing protein</fullName>
    </recommendedName>
</protein>
<feature type="region of interest" description="Disordered" evidence="1">
    <location>
        <begin position="77"/>
        <end position="123"/>
    </location>
</feature>
<proteinExistence type="predicted"/>
<gene>
    <name evidence="2" type="ORF">PG994_006062</name>
</gene>
<name>A0ABR1VE02_9PEZI</name>
<sequence length="123" mass="14242">MARLVGGWGHGSCSVKSASETTRVYQGVRANRRQYGFLEFTDEDKMRRFAQDASKWTFDGEKLAIEILFDRATDHEYQYEQRQSDSRKRKEREKKKQTPPPEMLDMQGEDLGGSLGGLLDSWM</sequence>
<evidence type="ECO:0000313" key="3">
    <source>
        <dbReference type="Proteomes" id="UP001480595"/>
    </source>
</evidence>
<dbReference type="GeneID" id="92090534"/>